<gene>
    <name evidence="1" type="ORF">G6F64_015564</name>
</gene>
<keyword evidence="2" id="KW-1185">Reference proteome</keyword>
<proteinExistence type="predicted"/>
<accession>A0A9P6WR16</accession>
<evidence type="ECO:0000313" key="2">
    <source>
        <dbReference type="Proteomes" id="UP000716291"/>
    </source>
</evidence>
<comment type="caution">
    <text evidence="1">The sequence shown here is derived from an EMBL/GenBank/DDBJ whole genome shotgun (WGS) entry which is preliminary data.</text>
</comment>
<organism evidence="1 2">
    <name type="scientific">Rhizopus oryzae</name>
    <name type="common">Mucormycosis agent</name>
    <name type="synonym">Rhizopus arrhizus var. delemar</name>
    <dbReference type="NCBI Taxonomy" id="64495"/>
    <lineage>
        <taxon>Eukaryota</taxon>
        <taxon>Fungi</taxon>
        <taxon>Fungi incertae sedis</taxon>
        <taxon>Mucoromycota</taxon>
        <taxon>Mucoromycotina</taxon>
        <taxon>Mucoromycetes</taxon>
        <taxon>Mucorales</taxon>
        <taxon>Mucorineae</taxon>
        <taxon>Rhizopodaceae</taxon>
        <taxon>Rhizopus</taxon>
    </lineage>
</organism>
<sequence length="69" mass="7757">MRRGQQPQVLQVTEDVADGGRADLQAGHTRQRLRADRLAVLDITRDQRAQQMARTRGKLVGRTVHGINL</sequence>
<dbReference type="Proteomes" id="UP000716291">
    <property type="component" value="Unassembled WGS sequence"/>
</dbReference>
<dbReference type="EMBL" id="JAANQT010016632">
    <property type="protein sequence ID" value="KAG1271911.1"/>
    <property type="molecule type" value="Genomic_DNA"/>
</dbReference>
<dbReference type="AlphaFoldDB" id="A0A9P6WR16"/>
<evidence type="ECO:0000313" key="1">
    <source>
        <dbReference type="EMBL" id="KAG1271911.1"/>
    </source>
</evidence>
<reference evidence="1" key="1">
    <citation type="journal article" date="2020" name="Microb. Genom.">
        <title>Genetic diversity of clinical and environmental Mucorales isolates obtained from an investigation of mucormycosis cases among solid organ transplant recipients.</title>
        <authorList>
            <person name="Nguyen M.H."/>
            <person name="Kaul D."/>
            <person name="Muto C."/>
            <person name="Cheng S.J."/>
            <person name="Richter R.A."/>
            <person name="Bruno V.M."/>
            <person name="Liu G."/>
            <person name="Beyhan S."/>
            <person name="Sundermann A.J."/>
            <person name="Mounaud S."/>
            <person name="Pasculle A.W."/>
            <person name="Nierman W.C."/>
            <person name="Driscoll E."/>
            <person name="Cumbie R."/>
            <person name="Clancy C.J."/>
            <person name="Dupont C.L."/>
        </authorList>
    </citation>
    <scope>NUCLEOTIDE SEQUENCE</scope>
    <source>
        <strain evidence="1">GL11</strain>
    </source>
</reference>
<name>A0A9P6WR16_RHIOR</name>
<protein>
    <submittedName>
        <fullName evidence="1">Uncharacterized protein</fullName>
    </submittedName>
</protein>